<proteinExistence type="predicted"/>
<dbReference type="PANTHER" id="PTHR36151">
    <property type="entry name" value="BLR2777 PROTEIN"/>
    <property type="match status" value="1"/>
</dbReference>
<evidence type="ECO:0000313" key="3">
    <source>
        <dbReference type="Proteomes" id="UP001500842"/>
    </source>
</evidence>
<evidence type="ECO:0000259" key="1">
    <source>
        <dbReference type="Pfam" id="PF09995"/>
    </source>
</evidence>
<protein>
    <submittedName>
        <fullName evidence="2">Oxygenase MpaB family protein</fullName>
    </submittedName>
</protein>
<reference evidence="2 3" key="1">
    <citation type="journal article" date="2019" name="Int. J. Syst. Evol. Microbiol.">
        <title>The Global Catalogue of Microorganisms (GCM) 10K type strain sequencing project: providing services to taxonomists for standard genome sequencing and annotation.</title>
        <authorList>
            <consortium name="The Broad Institute Genomics Platform"/>
            <consortium name="The Broad Institute Genome Sequencing Center for Infectious Disease"/>
            <person name="Wu L."/>
            <person name="Ma J."/>
        </authorList>
    </citation>
    <scope>NUCLEOTIDE SEQUENCE [LARGE SCALE GENOMIC DNA]</scope>
    <source>
        <strain evidence="2 3">JCM 14942</strain>
    </source>
</reference>
<dbReference type="InterPro" id="IPR018713">
    <property type="entry name" value="MPAB/Lcp_cat_dom"/>
</dbReference>
<sequence length="292" mass="32913">MVVMATTGSPAAASGRRARDLPVPAGFDMRDHVSGIGAHLAGPANVIMQLSWPGVGYGVMNSRVHDGAAMRRPFKRGRTTFTYLAVALLGTDEDRAAFRREVNRQHAQVVSQPGEEVEYRAMDPRLQTWVAACLYYGTVDMIERMHGPLPGAEADALYAHCARFGTTLQMPAEAWPADRAAFRRYWADAEAEVDIDPAVASYLMELTRLRNFPPPFRLLGPFVVFVTTGFLPPLFREAMGLPWTARQQRRFDRLLRAAGAVERRLPRFLRTFPFNLWLADMRLRRRLGRRLV</sequence>
<organism evidence="2 3">
    <name type="scientific">Nocardioides humi</name>
    <dbReference type="NCBI Taxonomy" id="449461"/>
    <lineage>
        <taxon>Bacteria</taxon>
        <taxon>Bacillati</taxon>
        <taxon>Actinomycetota</taxon>
        <taxon>Actinomycetes</taxon>
        <taxon>Propionibacteriales</taxon>
        <taxon>Nocardioidaceae</taxon>
        <taxon>Nocardioides</taxon>
    </lineage>
</organism>
<dbReference type="Proteomes" id="UP001500842">
    <property type="component" value="Unassembled WGS sequence"/>
</dbReference>
<comment type="caution">
    <text evidence="2">The sequence shown here is derived from an EMBL/GenBank/DDBJ whole genome shotgun (WGS) entry which is preliminary data.</text>
</comment>
<feature type="domain" description="ER-bound oxygenase mpaB/mpaB'/Rubber oxygenase catalytic" evidence="1">
    <location>
        <begin position="35"/>
        <end position="259"/>
    </location>
</feature>
<evidence type="ECO:0000313" key="2">
    <source>
        <dbReference type="EMBL" id="GAA1537705.1"/>
    </source>
</evidence>
<name>A0ABN2BBA5_9ACTN</name>
<keyword evidence="3" id="KW-1185">Reference proteome</keyword>
<accession>A0ABN2BBA5</accession>
<gene>
    <name evidence="2" type="ORF">GCM10009788_45340</name>
</gene>
<dbReference type="Pfam" id="PF09995">
    <property type="entry name" value="MPAB_Lcp_cat"/>
    <property type="match status" value="1"/>
</dbReference>
<dbReference type="PANTHER" id="PTHR36151:SF3">
    <property type="entry name" value="ER-BOUND OXYGENASE MPAB_MPAB'_RUBBER OXYGENASE CATALYTIC DOMAIN-CONTAINING PROTEIN"/>
    <property type="match status" value="1"/>
</dbReference>
<dbReference type="EMBL" id="BAAAOR010000033">
    <property type="protein sequence ID" value="GAA1537705.1"/>
    <property type="molecule type" value="Genomic_DNA"/>
</dbReference>